<accession>A0A6G0ZFC8</accession>
<dbReference type="Proteomes" id="UP000478052">
    <property type="component" value="Unassembled WGS sequence"/>
</dbReference>
<evidence type="ECO:0000313" key="1">
    <source>
        <dbReference type="EMBL" id="KAF0769446.1"/>
    </source>
</evidence>
<gene>
    <name evidence="1" type="ORF">FWK35_00017012</name>
</gene>
<proteinExistence type="predicted"/>
<comment type="caution">
    <text evidence="1">The sequence shown here is derived from an EMBL/GenBank/DDBJ whole genome shotgun (WGS) entry which is preliminary data.</text>
</comment>
<name>A0A6G0ZFC8_APHCR</name>
<evidence type="ECO:0000313" key="2">
    <source>
        <dbReference type="Proteomes" id="UP000478052"/>
    </source>
</evidence>
<dbReference type="AlphaFoldDB" id="A0A6G0ZFC8"/>
<organism evidence="1 2">
    <name type="scientific">Aphis craccivora</name>
    <name type="common">Cowpea aphid</name>
    <dbReference type="NCBI Taxonomy" id="307492"/>
    <lineage>
        <taxon>Eukaryota</taxon>
        <taxon>Metazoa</taxon>
        <taxon>Ecdysozoa</taxon>
        <taxon>Arthropoda</taxon>
        <taxon>Hexapoda</taxon>
        <taxon>Insecta</taxon>
        <taxon>Pterygota</taxon>
        <taxon>Neoptera</taxon>
        <taxon>Paraneoptera</taxon>
        <taxon>Hemiptera</taxon>
        <taxon>Sternorrhyncha</taxon>
        <taxon>Aphidomorpha</taxon>
        <taxon>Aphidoidea</taxon>
        <taxon>Aphididae</taxon>
        <taxon>Aphidini</taxon>
        <taxon>Aphis</taxon>
        <taxon>Aphis</taxon>
    </lineage>
</organism>
<feature type="non-terminal residue" evidence="1">
    <location>
        <position position="1"/>
    </location>
</feature>
<dbReference type="EMBL" id="VUJU01000596">
    <property type="protein sequence ID" value="KAF0769446.1"/>
    <property type="molecule type" value="Genomic_DNA"/>
</dbReference>
<reference evidence="1 2" key="1">
    <citation type="submission" date="2019-08" db="EMBL/GenBank/DDBJ databases">
        <title>Whole genome of Aphis craccivora.</title>
        <authorList>
            <person name="Voronova N.V."/>
            <person name="Shulinski R.S."/>
            <person name="Bandarenka Y.V."/>
            <person name="Zhorov D.G."/>
            <person name="Warner D."/>
        </authorList>
    </citation>
    <scope>NUCLEOTIDE SEQUENCE [LARGE SCALE GENOMIC DNA]</scope>
    <source>
        <strain evidence="1">180601</strain>
        <tissue evidence="1">Whole Body</tissue>
    </source>
</reference>
<protein>
    <submittedName>
        <fullName evidence="1">Uncharacterized protein</fullName>
    </submittedName>
</protein>
<sequence length="149" mass="17628">NIKHFFDSERSDECIDFTIIITSRNNASISNFRGGFRRQNQNDRKTGFFTQNQFLTKYIFFMVVTRKLITVNTCNFHQMFILFKFLGNMSKSRKFASSFPVEKLNIKINCSFYILSPTRSILTLPTLKLFIYLMKLSNNDEESKWISNK</sequence>
<keyword evidence="2" id="KW-1185">Reference proteome</keyword>